<accession>A0A916JQ61</accession>
<gene>
    <name evidence="1" type="ORF">CRYO30217_03136</name>
</gene>
<dbReference type="Proteomes" id="UP000683507">
    <property type="component" value="Chromosome"/>
</dbReference>
<organism evidence="1 2">
    <name type="scientific">Parvicella tangerina</name>
    <dbReference type="NCBI Taxonomy" id="2829795"/>
    <lineage>
        <taxon>Bacteria</taxon>
        <taxon>Pseudomonadati</taxon>
        <taxon>Bacteroidota</taxon>
        <taxon>Flavobacteriia</taxon>
        <taxon>Flavobacteriales</taxon>
        <taxon>Parvicellaceae</taxon>
        <taxon>Parvicella</taxon>
    </lineage>
</organism>
<evidence type="ECO:0000313" key="1">
    <source>
        <dbReference type="EMBL" id="CAG5086480.1"/>
    </source>
</evidence>
<sequence>MIENKIAKSGLETIDVGVFYDSTQKNSIDIKNWLFQEMIIKEKDFKQHLEEHDWSQYENTYVCYYSSVDAIIPNWAWLMIANKLQGNCKRYYNGTPEQFNEILFSEHIQAFDTSPFDSKRVLIKGCGDKEIPSSAFSMLAERLFPTVKSLMFGEACSNVPIYKQKKS</sequence>
<name>A0A916JQ61_9FLAO</name>
<proteinExistence type="predicted"/>
<dbReference type="EMBL" id="OU015584">
    <property type="protein sequence ID" value="CAG5086480.1"/>
    <property type="molecule type" value="Genomic_DNA"/>
</dbReference>
<reference evidence="1" key="1">
    <citation type="submission" date="2021-04" db="EMBL/GenBank/DDBJ databases">
        <authorList>
            <person name="Rodrigo-Torres L."/>
            <person name="Arahal R. D."/>
            <person name="Lucena T."/>
        </authorList>
    </citation>
    <scope>NUCLEOTIDE SEQUENCE</scope>
    <source>
        <strain evidence="1">AS29M-1</strain>
    </source>
</reference>
<dbReference type="AlphaFoldDB" id="A0A916JQ61"/>
<dbReference type="RefSeq" id="WP_258543326.1">
    <property type="nucleotide sequence ID" value="NZ_OU015584.1"/>
</dbReference>
<evidence type="ECO:0000313" key="2">
    <source>
        <dbReference type="Proteomes" id="UP000683507"/>
    </source>
</evidence>
<dbReference type="KEGG" id="ptan:CRYO30217_03136"/>
<keyword evidence="2" id="KW-1185">Reference proteome</keyword>
<dbReference type="InterPro" id="IPR018914">
    <property type="entry name" value="DUF2480"/>
</dbReference>
<protein>
    <recommendedName>
        <fullName evidence="3">DUF2480 family protein</fullName>
    </recommendedName>
</protein>
<evidence type="ECO:0008006" key="3">
    <source>
        <dbReference type="Google" id="ProtNLM"/>
    </source>
</evidence>
<dbReference type="Pfam" id="PF10652">
    <property type="entry name" value="DUF2480"/>
    <property type="match status" value="1"/>
</dbReference>